<organism evidence="2 3">
    <name type="scientific">Rhodopirellula maiorica SM1</name>
    <dbReference type="NCBI Taxonomy" id="1265738"/>
    <lineage>
        <taxon>Bacteria</taxon>
        <taxon>Pseudomonadati</taxon>
        <taxon>Planctomycetota</taxon>
        <taxon>Planctomycetia</taxon>
        <taxon>Pirellulales</taxon>
        <taxon>Pirellulaceae</taxon>
        <taxon>Novipirellula</taxon>
    </lineage>
</organism>
<dbReference type="PATRIC" id="fig|1265738.3.peg.2023"/>
<proteinExistence type="predicted"/>
<keyword evidence="3" id="KW-1185">Reference proteome</keyword>
<accession>M5RPA9</accession>
<dbReference type="EMBL" id="ANOG01000284">
    <property type="protein sequence ID" value="EMI21051.1"/>
    <property type="molecule type" value="Genomic_DNA"/>
</dbReference>
<comment type="caution">
    <text evidence="2">The sequence shown here is derived from an EMBL/GenBank/DDBJ whole genome shotgun (WGS) entry which is preliminary data.</text>
</comment>
<reference evidence="2 3" key="1">
    <citation type="journal article" date="2013" name="Mar. Genomics">
        <title>Expression of sulfatases in Rhodopirellula baltica and the diversity of sulfatases in the genus Rhodopirellula.</title>
        <authorList>
            <person name="Wegner C.E."/>
            <person name="Richter-Heitmann T."/>
            <person name="Klindworth A."/>
            <person name="Klockow C."/>
            <person name="Richter M."/>
            <person name="Achstetter T."/>
            <person name="Glockner F.O."/>
            <person name="Harder J."/>
        </authorList>
    </citation>
    <scope>NUCLEOTIDE SEQUENCE [LARGE SCALE GENOMIC DNA]</scope>
    <source>
        <strain evidence="2 3">SM1</strain>
    </source>
</reference>
<protein>
    <submittedName>
        <fullName evidence="2">Uncharacterized protein</fullName>
    </submittedName>
</protein>
<dbReference type="Proteomes" id="UP000011991">
    <property type="component" value="Unassembled WGS sequence"/>
</dbReference>
<feature type="region of interest" description="Disordered" evidence="1">
    <location>
        <begin position="20"/>
        <end position="42"/>
    </location>
</feature>
<sequence>MTKKILFLRFSGVLVCQSDPGIPDGLRHPDTAETSQKSVLPT</sequence>
<dbReference type="AlphaFoldDB" id="M5RPA9"/>
<feature type="compositionally biased region" description="Polar residues" evidence="1">
    <location>
        <begin position="32"/>
        <end position="42"/>
    </location>
</feature>
<name>M5RPA9_9BACT</name>
<evidence type="ECO:0000256" key="1">
    <source>
        <dbReference type="SAM" id="MobiDB-lite"/>
    </source>
</evidence>
<evidence type="ECO:0000313" key="3">
    <source>
        <dbReference type="Proteomes" id="UP000011991"/>
    </source>
</evidence>
<gene>
    <name evidence="2" type="ORF">RMSM_02023</name>
</gene>
<evidence type="ECO:0000313" key="2">
    <source>
        <dbReference type="EMBL" id="EMI21051.1"/>
    </source>
</evidence>